<feature type="transmembrane region" description="Helical" evidence="1">
    <location>
        <begin position="43"/>
        <end position="63"/>
    </location>
</feature>
<accession>A0A183H2K1</accession>
<reference evidence="2 3" key="2">
    <citation type="submission" date="2018-11" db="EMBL/GenBank/DDBJ databases">
        <authorList>
            <consortium name="Pathogen Informatics"/>
        </authorList>
    </citation>
    <scope>NUCLEOTIDE SEQUENCE [LARGE SCALE GENOMIC DNA]</scope>
</reference>
<dbReference type="WBParaSite" id="OFLC_0000171001-mRNA-1">
    <property type="protein sequence ID" value="OFLC_0000171001-mRNA-1"/>
    <property type="gene ID" value="OFLC_0000171001"/>
</dbReference>
<keyword evidence="1" id="KW-0472">Membrane</keyword>
<gene>
    <name evidence="2" type="ORF">OFLC_LOCUS1711</name>
</gene>
<dbReference type="AlphaFoldDB" id="A0A183H2K1"/>
<sequence length="82" mass="10044">MLINFDRRHPEKSAKRLRPNWKNMPHCLKMALWQLTNFEQKHILKIMIGYHYFNFFIFASFIIDNLNLDEKKVEDCILFSIK</sequence>
<keyword evidence="1" id="KW-1133">Transmembrane helix</keyword>
<evidence type="ECO:0000313" key="2">
    <source>
        <dbReference type="EMBL" id="VDO30528.1"/>
    </source>
</evidence>
<keyword evidence="3" id="KW-1185">Reference proteome</keyword>
<organism evidence="4">
    <name type="scientific">Onchocerca flexuosa</name>
    <dbReference type="NCBI Taxonomy" id="387005"/>
    <lineage>
        <taxon>Eukaryota</taxon>
        <taxon>Metazoa</taxon>
        <taxon>Ecdysozoa</taxon>
        <taxon>Nematoda</taxon>
        <taxon>Chromadorea</taxon>
        <taxon>Rhabditida</taxon>
        <taxon>Spirurina</taxon>
        <taxon>Spiruromorpha</taxon>
        <taxon>Filarioidea</taxon>
        <taxon>Onchocercidae</taxon>
        <taxon>Onchocerca</taxon>
    </lineage>
</organism>
<dbReference type="Proteomes" id="UP000267606">
    <property type="component" value="Unassembled WGS sequence"/>
</dbReference>
<reference evidence="4" key="1">
    <citation type="submission" date="2016-06" db="UniProtKB">
        <authorList>
            <consortium name="WormBaseParasite"/>
        </authorList>
    </citation>
    <scope>IDENTIFICATION</scope>
</reference>
<dbReference type="EMBL" id="UZAJ01000860">
    <property type="protein sequence ID" value="VDO30528.1"/>
    <property type="molecule type" value="Genomic_DNA"/>
</dbReference>
<name>A0A183H2K1_9BILA</name>
<proteinExistence type="predicted"/>
<evidence type="ECO:0000313" key="4">
    <source>
        <dbReference type="WBParaSite" id="OFLC_0000171001-mRNA-1"/>
    </source>
</evidence>
<protein>
    <submittedName>
        <fullName evidence="2 4">Uncharacterized protein</fullName>
    </submittedName>
</protein>
<evidence type="ECO:0000313" key="3">
    <source>
        <dbReference type="Proteomes" id="UP000267606"/>
    </source>
</evidence>
<evidence type="ECO:0000256" key="1">
    <source>
        <dbReference type="SAM" id="Phobius"/>
    </source>
</evidence>
<keyword evidence="1" id="KW-0812">Transmembrane</keyword>